<dbReference type="InterPro" id="IPR011993">
    <property type="entry name" value="PH-like_dom_sf"/>
</dbReference>
<keyword evidence="4" id="KW-0963">Cytoplasm</keyword>
<feature type="coiled-coil region" evidence="9">
    <location>
        <begin position="760"/>
        <end position="787"/>
    </location>
</feature>
<keyword evidence="6" id="KW-0677">Repeat</keyword>
<dbReference type="PANTHER" id="PTHR11915">
    <property type="entry name" value="SPECTRIN/FILAMIN RELATED CYTOSKELETAL PROTEIN"/>
    <property type="match status" value="1"/>
</dbReference>
<feature type="coiled-coil region" evidence="9">
    <location>
        <begin position="447"/>
        <end position="530"/>
    </location>
</feature>
<dbReference type="PROSITE" id="PS00019">
    <property type="entry name" value="ACTININ_1"/>
    <property type="match status" value="1"/>
</dbReference>
<feature type="coiled-coil region" evidence="9">
    <location>
        <begin position="972"/>
        <end position="1035"/>
    </location>
</feature>
<dbReference type="Gene3D" id="2.30.29.30">
    <property type="entry name" value="Pleckstrin-homology domain (PH domain)/Phosphotyrosine-binding domain (PTB)"/>
    <property type="match status" value="1"/>
</dbReference>
<protein>
    <recommendedName>
        <fullName evidence="14">Spectrin beta chain</fullName>
    </recommendedName>
</protein>
<dbReference type="RefSeq" id="XP_002117370.1">
    <property type="nucleotide sequence ID" value="XM_002117334.1"/>
</dbReference>
<dbReference type="CTD" id="6758538"/>
<dbReference type="GO" id="GO:0030054">
    <property type="term" value="C:cell junction"/>
    <property type="evidence" value="ECO:0000318"/>
    <property type="project" value="GO_Central"/>
</dbReference>
<keyword evidence="9" id="KW-0175">Coiled coil</keyword>
<dbReference type="SUPFAM" id="SSF46966">
    <property type="entry name" value="Spectrin repeat"/>
    <property type="match status" value="14"/>
</dbReference>
<dbReference type="GO" id="GO:0005543">
    <property type="term" value="F:phospholipid binding"/>
    <property type="evidence" value="ECO:0007669"/>
    <property type="project" value="InterPro"/>
</dbReference>
<evidence type="ECO:0000256" key="8">
    <source>
        <dbReference type="ARBA" id="ARBA00023212"/>
    </source>
</evidence>
<dbReference type="CDD" id="cd21248">
    <property type="entry name" value="CH_SPTB_like_rpt2"/>
    <property type="match status" value="1"/>
</dbReference>
<dbReference type="FunFam" id="1.10.418.10:FF:000004">
    <property type="entry name" value="Spectrin beta chain"/>
    <property type="match status" value="1"/>
</dbReference>
<evidence type="ECO:0000256" key="9">
    <source>
        <dbReference type="SAM" id="Coils"/>
    </source>
</evidence>
<keyword evidence="13" id="KW-1185">Reference proteome</keyword>
<evidence type="ECO:0000256" key="4">
    <source>
        <dbReference type="ARBA" id="ARBA00022490"/>
    </source>
</evidence>
<proteinExistence type="inferred from homology"/>
<dbReference type="PROSITE" id="PS00020">
    <property type="entry name" value="ACTININ_2"/>
    <property type="match status" value="1"/>
</dbReference>
<dbReference type="PROSITE" id="PS50003">
    <property type="entry name" value="PH_DOMAIN"/>
    <property type="match status" value="1"/>
</dbReference>
<dbReference type="SUPFAM" id="SSF47576">
    <property type="entry name" value="Calponin-homology domain, CH-domain"/>
    <property type="match status" value="1"/>
</dbReference>
<dbReference type="FunFam" id="1.10.418.10:FF:000001">
    <property type="entry name" value="Actinin alpha 1"/>
    <property type="match status" value="1"/>
</dbReference>
<evidence type="ECO:0000256" key="5">
    <source>
        <dbReference type="ARBA" id="ARBA00022553"/>
    </source>
</evidence>
<evidence type="ECO:0000256" key="2">
    <source>
        <dbReference type="ARBA" id="ARBA00006826"/>
    </source>
</evidence>
<dbReference type="InterPro" id="IPR002017">
    <property type="entry name" value="Spectrin_repeat"/>
</dbReference>
<dbReference type="FunFam" id="1.20.58.60:FF:000019">
    <property type="entry name" value="Spectrin beta chain"/>
    <property type="match status" value="1"/>
</dbReference>
<comment type="similarity">
    <text evidence="2">Belongs to the spectrin family.</text>
</comment>
<dbReference type="PhylomeDB" id="B3SAT8"/>
<dbReference type="eggNOG" id="KOG0517">
    <property type="taxonomic scope" value="Eukaryota"/>
</dbReference>
<feature type="coiled-coil region" evidence="9">
    <location>
        <begin position="1402"/>
        <end position="1429"/>
    </location>
</feature>
<dbReference type="GO" id="GO:0005886">
    <property type="term" value="C:plasma membrane"/>
    <property type="evidence" value="ECO:0000318"/>
    <property type="project" value="GO_Central"/>
</dbReference>
<dbReference type="InterPro" id="IPR036872">
    <property type="entry name" value="CH_dom_sf"/>
</dbReference>
<accession>B3SAT8</accession>
<dbReference type="InterPro" id="IPR001605">
    <property type="entry name" value="PH_dom-spectrin-type"/>
</dbReference>
<dbReference type="CDD" id="cd00176">
    <property type="entry name" value="SPEC"/>
    <property type="match status" value="9"/>
</dbReference>
<feature type="domain" description="Calponin-homology (CH)" evidence="11">
    <location>
        <begin position="149"/>
        <end position="254"/>
    </location>
</feature>
<dbReference type="Pfam" id="PF00307">
    <property type="entry name" value="CH"/>
    <property type="match status" value="2"/>
</dbReference>
<dbReference type="GO" id="GO:0051015">
    <property type="term" value="F:actin filament binding"/>
    <property type="evidence" value="ECO:0000318"/>
    <property type="project" value="GO_Central"/>
</dbReference>
<dbReference type="STRING" id="10228.B3SAT8"/>
<reference evidence="12 13" key="1">
    <citation type="journal article" date="2008" name="Nature">
        <title>The Trichoplax genome and the nature of placozoans.</title>
        <authorList>
            <person name="Srivastava M."/>
            <person name="Begovic E."/>
            <person name="Chapman J."/>
            <person name="Putnam N.H."/>
            <person name="Hellsten U."/>
            <person name="Kawashima T."/>
            <person name="Kuo A."/>
            <person name="Mitros T."/>
            <person name="Salamov A."/>
            <person name="Carpenter M.L."/>
            <person name="Signorovitch A.Y."/>
            <person name="Moreno M.A."/>
            <person name="Kamm K."/>
            <person name="Grimwood J."/>
            <person name="Schmutz J."/>
            <person name="Shapiro H."/>
            <person name="Grigoriev I.V."/>
            <person name="Buss L.W."/>
            <person name="Schierwater B."/>
            <person name="Dellaporta S.L."/>
            <person name="Rokhsar D.S."/>
        </authorList>
    </citation>
    <scope>NUCLEOTIDE SEQUENCE [LARGE SCALE GENOMIC DNA]</scope>
    <source>
        <strain evidence="12 13">Grell-BS-1999</strain>
    </source>
</reference>
<dbReference type="Gene3D" id="1.10.418.10">
    <property type="entry name" value="Calponin-like domain"/>
    <property type="match status" value="2"/>
</dbReference>
<keyword evidence="8" id="KW-0206">Cytoskeleton</keyword>
<dbReference type="OMA" id="CDPAIIV"/>
<feature type="domain" description="PH" evidence="10">
    <location>
        <begin position="2119"/>
        <end position="2211"/>
    </location>
</feature>
<evidence type="ECO:0000256" key="7">
    <source>
        <dbReference type="ARBA" id="ARBA00023203"/>
    </source>
</evidence>
<feature type="coiled-coil region" evidence="9">
    <location>
        <begin position="1120"/>
        <end position="1147"/>
    </location>
</feature>
<evidence type="ECO:0000313" key="12">
    <source>
        <dbReference type="EMBL" id="EDV20209.1"/>
    </source>
</evidence>
<name>B3SAT8_TRIAD</name>
<evidence type="ECO:0000256" key="6">
    <source>
        <dbReference type="ARBA" id="ARBA00022737"/>
    </source>
</evidence>
<dbReference type="GO" id="GO:0051693">
    <property type="term" value="P:actin filament capping"/>
    <property type="evidence" value="ECO:0007669"/>
    <property type="project" value="UniProtKB-KW"/>
</dbReference>
<dbReference type="EMBL" id="DS985262">
    <property type="protein sequence ID" value="EDV20209.1"/>
    <property type="molecule type" value="Genomic_DNA"/>
</dbReference>
<dbReference type="Pfam" id="PF00435">
    <property type="entry name" value="Spectrin"/>
    <property type="match status" value="16"/>
</dbReference>
<keyword evidence="5" id="KW-0597">Phosphoprotein</keyword>
<dbReference type="GO" id="GO:0042995">
    <property type="term" value="C:cell projection"/>
    <property type="evidence" value="ECO:0000318"/>
    <property type="project" value="GO_Central"/>
</dbReference>
<keyword evidence="7" id="KW-0009">Actin-binding</keyword>
<evidence type="ECO:0000259" key="11">
    <source>
        <dbReference type="PROSITE" id="PS50021"/>
    </source>
</evidence>
<dbReference type="InterPro" id="IPR001589">
    <property type="entry name" value="Actinin_actin-bd_CS"/>
</dbReference>
<dbReference type="Proteomes" id="UP000009022">
    <property type="component" value="Unassembled WGS sequence"/>
</dbReference>
<evidence type="ECO:0000256" key="3">
    <source>
        <dbReference type="ARBA" id="ARBA00022467"/>
    </source>
</evidence>
<evidence type="ECO:0000259" key="10">
    <source>
        <dbReference type="PROSITE" id="PS50003"/>
    </source>
</evidence>
<evidence type="ECO:0000313" key="13">
    <source>
        <dbReference type="Proteomes" id="UP000009022"/>
    </source>
</evidence>
<dbReference type="InterPro" id="IPR001715">
    <property type="entry name" value="CH_dom"/>
</dbReference>
<dbReference type="PRINTS" id="PR00683">
    <property type="entry name" value="SPECTRINPH"/>
</dbReference>
<dbReference type="InterPro" id="IPR041681">
    <property type="entry name" value="PH_9"/>
</dbReference>
<dbReference type="SUPFAM" id="SSF50729">
    <property type="entry name" value="PH domain-like"/>
    <property type="match status" value="1"/>
</dbReference>
<dbReference type="GO" id="GO:0030036">
    <property type="term" value="P:actin cytoskeleton organization"/>
    <property type="evidence" value="ECO:0000318"/>
    <property type="project" value="GO_Central"/>
</dbReference>
<dbReference type="GeneID" id="6758538"/>
<feature type="domain" description="Calponin-homology (CH)" evidence="11">
    <location>
        <begin position="29"/>
        <end position="133"/>
    </location>
</feature>
<dbReference type="Pfam" id="PF15410">
    <property type="entry name" value="PH_9"/>
    <property type="match status" value="1"/>
</dbReference>
<dbReference type="FunFam" id="1.20.58.60:FF:000172">
    <property type="entry name" value="Spectrin beta chain"/>
    <property type="match status" value="1"/>
</dbReference>
<feature type="coiled-coil region" evidence="9">
    <location>
        <begin position="1927"/>
        <end position="1961"/>
    </location>
</feature>
<feature type="coiled-coil region" evidence="9">
    <location>
        <begin position="1614"/>
        <end position="1641"/>
    </location>
</feature>
<dbReference type="CDD" id="cd21246">
    <property type="entry name" value="CH_SPTB-like_rpt1"/>
    <property type="match status" value="1"/>
</dbReference>
<evidence type="ECO:0000256" key="1">
    <source>
        <dbReference type="ARBA" id="ARBA00004245"/>
    </source>
</evidence>
<dbReference type="InParanoid" id="B3SAT8"/>
<keyword evidence="3" id="KW-0117">Actin capping</keyword>
<sequence>MSNLQDSDAARAGHFEKSRIKALASEREKIQKKTFTKWMNSYLNRVSINVNDLYTDVTDGVVLIRLLEVLSGEKVAKPARGKMRIHRIQNVNAALKFLKNKHVKLENMGAEDIIDSNNRLILGLIWTIILRFQIQDIQIDDGSGSAEHKSAKDALLMWCKLKTASYDNVKMTNFTSSWRDGLAFNAIIHKHRPDAIKYDSLSVNSPLQNLRNAFKVAEESFGIPQLLDAEDVNVEYPDEKSIMTYVASYYHTFSKMKAEDVVGRRIGKVMGEVIENEALMQEYDTLASNLLDWVQDKIAKLSDRTFDNKLSGVQQQLVQFNTYRTTEKPPKFQEKADLEEKLFTIQSKLRANNQKAYTPKEGKTISEINKAWGKLEKAEHERELALRQEILRLERLEQLAAQFDRKARLRTQWLTDNRGILGGEDFGDSLPAVEAAVKKHEAIETDINSYHERVVAVENVANELTEQNYHDSDRIQAKKDNVLELWNDLIEMIKQRRNDLEQHLQLQKILQELEDMIDWTKETKALLQSEDYGKELQDVNNLLQNHSILESDIVVHADRIKNVIAEAEAFEAPEDENGKSMKFRCKNIHDGVDQLGQALNEVQQLAADRKSKLEDSQRLLQFYQDCEDEQNWMKEKEQTLELSNLKKVQDYVSLTLLDHRQKALEAEVNGHQPVIENILKVGRGMIDNGHYASSTISNNVDNLQERWENVTDILAKRQRRIDEMLVLQQLLVEADNIEAWITLHVSLMSIDNYGVDQGSVESLMKTHLDLSNEIRAYREQIDGLESTSEQLAPQDRASDDVVERKFRISKNYDLLLQLLSKREERLKEMQLFYKYQDENEILLSWVGDRVAILESIEAPNDMSEADLLSRQFEGINKEVNTNQERYQKVGSDGQELIDNQNSNSDEIRASIERLNGKWKQLVVLIAVKKEIIDNKKRLLDFFYEIDETKNWVIQKGSGLDNELSSTADPNVIMQLQRQINAVERDTPAVEERLHAIEAKKAQLIEEQEDYETMLNDRVSELYQNWNNVLDKANKQRNTLGECSDYQKLLFDMDDLHDWIKTQQIYASSDDIANTLSGAEKLAKEHEELTYDVQSRQMIYNNILSVAPQYYTDDTTGRRLRQRVDEIVQEWEELLQACEKRKLLLKQNYEHMLFQRDVKQLEGSLSKQDMFLTKARQKKLSLFNIIELVKRHKEYKKNLELCSDKVAHVKRFARRMSENDHYASDKLVAKSLAIEERLNDNYGKFNDAEVKLQQAVQLQQFHQQCNELNDWISEKQQLANDEAYRDPTNLTGKLQKHQTFEAELVATKDQLDSIKDVGQTIIDNHSEAESEVDDRIAELQNEWLKLCQASANKGRMLNEVYNQVQFSRSVADLEVWLDHIQSILTVEDTGKDLITCTNLINQQMGIENDIAARKDRIDQLEKQVQKFQEADHYDAENMHEKYNNVKQRYNDLDEPCKEKRKKLEAARRFFQFFRDVDDETRWLEEKILQAKSEEVGTSLSEVHNYKVSHQNLCNEITSHEQILNSIYQSGEALIAEGHPSADDIQNSIALMKDKFVLLEQYCKERESLLDKYYKAHQHLFEIDEAESWMIDKVAVLTSDDRPKDEDSALTMMKNHNNLQSSIKDYRNHLEELRNGADDLVQEELFISEDIRDAMEDADNRFTQLKILADERRDRLNEIIKLYQFNREVDDLELWLGDCETIAKSKECGADYEHLEIIQDAFEKWVDNTKTTGTDRIRQVNTMADQLISTGHSESATISEWKNGINELWEVLMKLINGRFELLEGTRELYKYYYDLNELQQHILHKDQILPSDLGRDYNSTSAFYRKHDSFQHDLVGLEVKINGLRQQSKNLAAEHQSNGEEEKIKKCMDDVKACWKAINDKSNWRRSQLLQTLDLFKLIVIIDDLIMWITDVYDEIHNLEEPEDVPSGERVIASLKNIKEEIESYEERFNTAKEKGDTLIERDNYAKKEITVRMEALLNVYADLKVEWEMYYREYDIYLKAFKFEEDMNKGDSWLTNCEASPIEMDLNNLSNLEDIIKKQSELQIALAAQRDRFKKMMELTDFERREMDEVGKEMEKREEVTRKLHIQQFREYLQDKEDMMCDEDVEPLPEAEDEPKEEEPIMMGTLHRKHETEAGGKKADKRSWDKYFVVLNGTNLIFYKDRKQFQNVRILVSIKSNAPEISITGCQCGMAIDYKKKKNVFRFKYVEINIK</sequence>
<organism evidence="12 13">
    <name type="scientific">Trichoplax adhaerens</name>
    <name type="common">Trichoplax reptans</name>
    <dbReference type="NCBI Taxonomy" id="10228"/>
    <lineage>
        <taxon>Eukaryota</taxon>
        <taxon>Metazoa</taxon>
        <taxon>Placozoa</taxon>
        <taxon>Uniplacotomia</taxon>
        <taxon>Trichoplacea</taxon>
        <taxon>Trichoplacidae</taxon>
        <taxon>Trichoplax</taxon>
    </lineage>
</organism>
<comment type="subcellular location">
    <subcellularLocation>
        <location evidence="1">Cytoplasm</location>
        <location evidence="1">Cytoskeleton</location>
    </subcellularLocation>
</comment>
<dbReference type="Gene3D" id="1.20.58.60">
    <property type="match status" value="12"/>
</dbReference>
<dbReference type="PROSITE" id="PS50021">
    <property type="entry name" value="CH"/>
    <property type="match status" value="2"/>
</dbReference>
<dbReference type="OrthoDB" id="5865767at2759"/>
<dbReference type="FunCoup" id="B3SAT8">
    <property type="interactions" value="223"/>
</dbReference>
<gene>
    <name evidence="12" type="ORF">TRIADDRAFT_32414</name>
</gene>
<dbReference type="InterPro" id="IPR018159">
    <property type="entry name" value="Spectrin/alpha-actinin"/>
</dbReference>
<dbReference type="SMART" id="SM00033">
    <property type="entry name" value="CH"/>
    <property type="match status" value="2"/>
</dbReference>
<dbReference type="FunFam" id="1.20.58.60:FF:000020">
    <property type="entry name" value="Spectrin alpha chain, non-erythrocytic 1"/>
    <property type="match status" value="1"/>
</dbReference>
<evidence type="ECO:0008006" key="14">
    <source>
        <dbReference type="Google" id="ProtNLM"/>
    </source>
</evidence>
<dbReference type="KEGG" id="tad:TRIADDRAFT_32414"/>
<dbReference type="HOGENOM" id="CLU_000146_1_0_1"/>
<dbReference type="InterPro" id="IPR001849">
    <property type="entry name" value="PH_domain"/>
</dbReference>
<dbReference type="SMART" id="SM00150">
    <property type="entry name" value="SPEC"/>
    <property type="match status" value="17"/>
</dbReference>
<dbReference type="GO" id="GO:0030864">
    <property type="term" value="C:cortical actin cytoskeleton"/>
    <property type="evidence" value="ECO:0000318"/>
    <property type="project" value="GO_Central"/>
</dbReference>